<evidence type="ECO:0000256" key="1">
    <source>
        <dbReference type="SAM" id="MobiDB-lite"/>
    </source>
</evidence>
<feature type="compositionally biased region" description="Basic and acidic residues" evidence="1">
    <location>
        <begin position="151"/>
        <end position="168"/>
    </location>
</feature>
<organism evidence="2 3">
    <name type="scientific">Ustilaginoidea virens</name>
    <name type="common">Rice false smut fungus</name>
    <name type="synonym">Villosiclava virens</name>
    <dbReference type="NCBI Taxonomy" id="1159556"/>
    <lineage>
        <taxon>Eukaryota</taxon>
        <taxon>Fungi</taxon>
        <taxon>Dikarya</taxon>
        <taxon>Ascomycota</taxon>
        <taxon>Pezizomycotina</taxon>
        <taxon>Sordariomycetes</taxon>
        <taxon>Hypocreomycetidae</taxon>
        <taxon>Hypocreales</taxon>
        <taxon>Clavicipitaceae</taxon>
        <taxon>Ustilaginoidea</taxon>
    </lineage>
</organism>
<accession>A0A1B5KW84</accession>
<protein>
    <submittedName>
        <fullName evidence="2">Uncharacterized protein</fullName>
    </submittedName>
</protein>
<dbReference type="EMBL" id="BBTG02000023">
    <property type="protein sequence ID" value="GAO15280.1"/>
    <property type="molecule type" value="Genomic_DNA"/>
</dbReference>
<dbReference type="AlphaFoldDB" id="A0A1B5KW84"/>
<evidence type="ECO:0000313" key="2">
    <source>
        <dbReference type="EMBL" id="GAO15280.1"/>
    </source>
</evidence>
<dbReference type="Proteomes" id="UP000054053">
    <property type="component" value="Unassembled WGS sequence"/>
</dbReference>
<feature type="region of interest" description="Disordered" evidence="1">
    <location>
        <begin position="22"/>
        <end position="55"/>
    </location>
</feature>
<comment type="caution">
    <text evidence="2">The sequence shown here is derived from an EMBL/GenBank/DDBJ whole genome shotgun (WGS) entry which is preliminary data.</text>
</comment>
<reference evidence="3" key="1">
    <citation type="journal article" date="2016" name="Genome Announc.">
        <title>Genome sequence of Ustilaginoidea virens IPU010, a rice pathogenic fungus causing false smut.</title>
        <authorList>
            <person name="Kumagai T."/>
            <person name="Ishii T."/>
            <person name="Terai G."/>
            <person name="Umemura M."/>
            <person name="Machida M."/>
            <person name="Asai K."/>
        </authorList>
    </citation>
    <scope>NUCLEOTIDE SEQUENCE [LARGE SCALE GENOMIC DNA]</scope>
    <source>
        <strain evidence="3">IPU010</strain>
    </source>
</reference>
<evidence type="ECO:0000313" key="3">
    <source>
        <dbReference type="Proteomes" id="UP000054053"/>
    </source>
</evidence>
<sequence length="256" mass="28211">MYLPLLLKKVSNIVVESCPPASRWSGEERRFDSGTHSTPTPLGRSQDPDCQDPDCQAPPGCPAEYLDWGKPFERQTAHVGTRHADEGWEKAHVRLRGGSLIPDSESIHGAEELVIRIHGGNYYCNTRPSRQLDGERCQDWDGIPLGPSFRMETDNELSRSKDGGRGWRAETTQNFPPLDLGLGTWEQEVGGGGGLSATEGAPPGCSWTRRAWAWDGCGFARRFAATEYGVVSGLVWSGLVWSGQDVNFFKPGRPLR</sequence>
<feature type="region of interest" description="Disordered" evidence="1">
    <location>
        <begin position="148"/>
        <end position="173"/>
    </location>
</feature>
<gene>
    <name evidence="2" type="ORF">UVI_02041040</name>
</gene>
<name>A0A1B5KW84_USTVR</name>
<proteinExistence type="predicted"/>